<sequence length="158" mass="17611">MVMHPNFENLPTNSNASAEPLNLIIQILPLKLPTNFLRKSQHLLLLICAEFRPEPLLTPSLTTVIHGFRALRTHRILHFPVKVPVAPTRHALQPPAVHRELPTPIGGVASETGCMVSQTLSVDCLPLLARSSFHFSLFLLPSAECINYITRHLSSYLQ</sequence>
<accession>A0AAQ3PE73</accession>
<protein>
    <submittedName>
        <fullName evidence="1">Uncharacterized protein</fullName>
    </submittedName>
</protein>
<dbReference type="AlphaFoldDB" id="A0AAQ3PE73"/>
<proteinExistence type="predicted"/>
<evidence type="ECO:0000313" key="1">
    <source>
        <dbReference type="EMBL" id="WVZ25145.1"/>
    </source>
</evidence>
<evidence type="ECO:0000313" key="2">
    <source>
        <dbReference type="Proteomes" id="UP001374535"/>
    </source>
</evidence>
<gene>
    <name evidence="1" type="ORF">V8G54_003689</name>
</gene>
<dbReference type="EMBL" id="CP144700">
    <property type="protein sequence ID" value="WVZ25145.1"/>
    <property type="molecule type" value="Genomic_DNA"/>
</dbReference>
<dbReference type="Proteomes" id="UP001374535">
    <property type="component" value="Chromosome 1"/>
</dbReference>
<organism evidence="1 2">
    <name type="scientific">Vigna mungo</name>
    <name type="common">Black gram</name>
    <name type="synonym">Phaseolus mungo</name>
    <dbReference type="NCBI Taxonomy" id="3915"/>
    <lineage>
        <taxon>Eukaryota</taxon>
        <taxon>Viridiplantae</taxon>
        <taxon>Streptophyta</taxon>
        <taxon>Embryophyta</taxon>
        <taxon>Tracheophyta</taxon>
        <taxon>Spermatophyta</taxon>
        <taxon>Magnoliopsida</taxon>
        <taxon>eudicotyledons</taxon>
        <taxon>Gunneridae</taxon>
        <taxon>Pentapetalae</taxon>
        <taxon>rosids</taxon>
        <taxon>fabids</taxon>
        <taxon>Fabales</taxon>
        <taxon>Fabaceae</taxon>
        <taxon>Papilionoideae</taxon>
        <taxon>50 kb inversion clade</taxon>
        <taxon>NPAAA clade</taxon>
        <taxon>indigoferoid/millettioid clade</taxon>
        <taxon>Phaseoleae</taxon>
        <taxon>Vigna</taxon>
    </lineage>
</organism>
<reference evidence="1 2" key="1">
    <citation type="journal article" date="2023" name="Life. Sci Alliance">
        <title>Evolutionary insights into 3D genome organization and epigenetic landscape of Vigna mungo.</title>
        <authorList>
            <person name="Junaid A."/>
            <person name="Singh B."/>
            <person name="Bhatia S."/>
        </authorList>
    </citation>
    <scope>NUCLEOTIDE SEQUENCE [LARGE SCALE GENOMIC DNA]</scope>
    <source>
        <strain evidence="1">Urdbean</strain>
    </source>
</reference>
<keyword evidence="2" id="KW-1185">Reference proteome</keyword>
<name>A0AAQ3PE73_VIGMU</name>